<keyword evidence="12 19" id="KW-0133">Cell shape</keyword>
<keyword evidence="7 19" id="KW-0963">Cytoplasm</keyword>
<evidence type="ECO:0000256" key="7">
    <source>
        <dbReference type="ARBA" id="ARBA00022490"/>
    </source>
</evidence>
<evidence type="ECO:0000256" key="10">
    <source>
        <dbReference type="ARBA" id="ARBA00022827"/>
    </source>
</evidence>
<evidence type="ECO:0000256" key="19">
    <source>
        <dbReference type="HAMAP-Rule" id="MF_00037"/>
    </source>
</evidence>
<dbReference type="GO" id="GO:0071555">
    <property type="term" value="P:cell wall organization"/>
    <property type="evidence" value="ECO:0007669"/>
    <property type="project" value="UniProtKB-KW"/>
</dbReference>
<dbReference type="Proteomes" id="UP000199296">
    <property type="component" value="Unassembled WGS sequence"/>
</dbReference>
<evidence type="ECO:0000256" key="15">
    <source>
        <dbReference type="ARBA" id="ARBA00023306"/>
    </source>
</evidence>
<evidence type="ECO:0000256" key="1">
    <source>
        <dbReference type="ARBA" id="ARBA00001974"/>
    </source>
</evidence>
<evidence type="ECO:0000256" key="4">
    <source>
        <dbReference type="ARBA" id="ARBA00004752"/>
    </source>
</evidence>
<protein>
    <recommendedName>
        <fullName evidence="6 19">UDP-N-acetylenolpyruvoylglucosamine reductase</fullName>
        <ecNumber evidence="5 19">1.3.1.98</ecNumber>
    </recommendedName>
    <alternativeName>
        <fullName evidence="17 19">UDP-N-acetylmuramate dehydrogenase</fullName>
    </alternativeName>
</protein>
<dbReference type="AlphaFoldDB" id="A0A1G7V505"/>
<keyword evidence="16 19" id="KW-0961">Cell wall biogenesis/degradation</keyword>
<feature type="active site" description="Proton donor" evidence="19">
    <location>
        <position position="237"/>
    </location>
</feature>
<dbReference type="Gene3D" id="3.90.78.10">
    <property type="entry name" value="UDP-N-acetylenolpyruvoylglucosamine reductase, C-terminal domain"/>
    <property type="match status" value="1"/>
</dbReference>
<dbReference type="Pfam" id="PF01565">
    <property type="entry name" value="FAD_binding_4"/>
    <property type="match status" value="1"/>
</dbReference>
<feature type="domain" description="FAD-binding PCMH-type" evidence="20">
    <location>
        <begin position="17"/>
        <end position="186"/>
    </location>
</feature>
<keyword evidence="13 19" id="KW-0573">Peptidoglycan synthesis</keyword>
<keyword evidence="10 19" id="KW-0274">FAD</keyword>
<dbReference type="GO" id="GO:0005829">
    <property type="term" value="C:cytosol"/>
    <property type="evidence" value="ECO:0007669"/>
    <property type="project" value="TreeGrafter"/>
</dbReference>
<evidence type="ECO:0000256" key="11">
    <source>
        <dbReference type="ARBA" id="ARBA00022857"/>
    </source>
</evidence>
<evidence type="ECO:0000313" key="22">
    <source>
        <dbReference type="Proteomes" id="UP000199296"/>
    </source>
</evidence>
<evidence type="ECO:0000256" key="12">
    <source>
        <dbReference type="ARBA" id="ARBA00022960"/>
    </source>
</evidence>
<evidence type="ECO:0000256" key="3">
    <source>
        <dbReference type="ARBA" id="ARBA00004496"/>
    </source>
</evidence>
<dbReference type="NCBIfam" id="NF010478">
    <property type="entry name" value="PRK13903.1"/>
    <property type="match status" value="1"/>
</dbReference>
<dbReference type="InterPro" id="IPR016166">
    <property type="entry name" value="FAD-bd_PCMH"/>
</dbReference>
<comment type="pathway">
    <text evidence="4 19">Cell wall biogenesis; peptidoglycan biosynthesis.</text>
</comment>
<dbReference type="EMBL" id="FNCW01000003">
    <property type="protein sequence ID" value="SDG54797.1"/>
    <property type="molecule type" value="Genomic_DNA"/>
</dbReference>
<evidence type="ECO:0000256" key="2">
    <source>
        <dbReference type="ARBA" id="ARBA00003921"/>
    </source>
</evidence>
<dbReference type="GO" id="GO:0051301">
    <property type="term" value="P:cell division"/>
    <property type="evidence" value="ECO:0007669"/>
    <property type="project" value="UniProtKB-KW"/>
</dbReference>
<comment type="similarity">
    <text evidence="19">Belongs to the MurB family.</text>
</comment>
<evidence type="ECO:0000256" key="6">
    <source>
        <dbReference type="ARBA" id="ARBA00015188"/>
    </source>
</evidence>
<dbReference type="EC" id="1.3.1.98" evidence="5 19"/>
<dbReference type="InterPro" id="IPR016167">
    <property type="entry name" value="FAD-bd_PCMH_sub1"/>
</dbReference>
<comment type="catalytic activity">
    <reaction evidence="18 19">
        <text>UDP-N-acetyl-alpha-D-muramate + NADP(+) = UDP-N-acetyl-3-O-(1-carboxyvinyl)-alpha-D-glucosamine + NADPH + H(+)</text>
        <dbReference type="Rhea" id="RHEA:12248"/>
        <dbReference type="ChEBI" id="CHEBI:15378"/>
        <dbReference type="ChEBI" id="CHEBI:57783"/>
        <dbReference type="ChEBI" id="CHEBI:58349"/>
        <dbReference type="ChEBI" id="CHEBI:68483"/>
        <dbReference type="ChEBI" id="CHEBI:70757"/>
        <dbReference type="EC" id="1.3.1.98"/>
    </reaction>
</comment>
<dbReference type="UniPathway" id="UPA00219"/>
<dbReference type="Gene3D" id="3.30.43.10">
    <property type="entry name" value="Uridine Diphospho-n-acetylenolpyruvylglucosamine Reductase, domain 2"/>
    <property type="match status" value="1"/>
</dbReference>
<feature type="active site" evidence="19">
    <location>
        <position position="162"/>
    </location>
</feature>
<organism evidence="21 22">
    <name type="scientific">Psychroflexus sediminis</name>
    <dbReference type="NCBI Taxonomy" id="470826"/>
    <lineage>
        <taxon>Bacteria</taxon>
        <taxon>Pseudomonadati</taxon>
        <taxon>Bacteroidota</taxon>
        <taxon>Flavobacteriia</taxon>
        <taxon>Flavobacteriales</taxon>
        <taxon>Flavobacteriaceae</taxon>
        <taxon>Psychroflexus</taxon>
    </lineage>
</organism>
<dbReference type="GO" id="GO:0008762">
    <property type="term" value="F:UDP-N-acetylmuramate dehydrogenase activity"/>
    <property type="evidence" value="ECO:0007669"/>
    <property type="project" value="UniProtKB-UniRule"/>
</dbReference>
<gene>
    <name evidence="19" type="primary">murB</name>
    <name evidence="21" type="ORF">SAMN04488027_10380</name>
</gene>
<comment type="subcellular location">
    <subcellularLocation>
        <location evidence="3 19">Cytoplasm</location>
    </subcellularLocation>
</comment>
<evidence type="ECO:0000256" key="16">
    <source>
        <dbReference type="ARBA" id="ARBA00023316"/>
    </source>
</evidence>
<evidence type="ECO:0000256" key="5">
    <source>
        <dbReference type="ARBA" id="ARBA00012518"/>
    </source>
</evidence>
<keyword evidence="15 19" id="KW-0131">Cell cycle</keyword>
<dbReference type="PROSITE" id="PS51387">
    <property type="entry name" value="FAD_PCMH"/>
    <property type="match status" value="1"/>
</dbReference>
<dbReference type="GO" id="GO:0008360">
    <property type="term" value="P:regulation of cell shape"/>
    <property type="evidence" value="ECO:0007669"/>
    <property type="project" value="UniProtKB-KW"/>
</dbReference>
<evidence type="ECO:0000256" key="9">
    <source>
        <dbReference type="ARBA" id="ARBA00022630"/>
    </source>
</evidence>
<feature type="active site" evidence="19">
    <location>
        <position position="333"/>
    </location>
</feature>
<accession>A0A1G7V505</accession>
<dbReference type="InterPro" id="IPR003170">
    <property type="entry name" value="MurB"/>
</dbReference>
<dbReference type="Pfam" id="PF02873">
    <property type="entry name" value="MurB_C"/>
    <property type="match status" value="1"/>
</dbReference>
<evidence type="ECO:0000256" key="17">
    <source>
        <dbReference type="ARBA" id="ARBA00031026"/>
    </source>
</evidence>
<dbReference type="STRING" id="470826.SAMN04488027_10380"/>
<keyword evidence="9 19" id="KW-0285">Flavoprotein</keyword>
<dbReference type="OrthoDB" id="9804753at2"/>
<dbReference type="InterPro" id="IPR036635">
    <property type="entry name" value="MurB_C_sf"/>
</dbReference>
<dbReference type="SUPFAM" id="SSF56194">
    <property type="entry name" value="Uridine diphospho-N-Acetylenolpyruvylglucosamine reductase, MurB, C-terminal domain"/>
    <property type="match status" value="1"/>
</dbReference>
<evidence type="ECO:0000259" key="20">
    <source>
        <dbReference type="PROSITE" id="PS51387"/>
    </source>
</evidence>
<dbReference type="Gene3D" id="3.30.465.10">
    <property type="match status" value="1"/>
</dbReference>
<dbReference type="GO" id="GO:0009252">
    <property type="term" value="P:peptidoglycan biosynthetic process"/>
    <property type="evidence" value="ECO:0007669"/>
    <property type="project" value="UniProtKB-UniRule"/>
</dbReference>
<evidence type="ECO:0000256" key="14">
    <source>
        <dbReference type="ARBA" id="ARBA00023002"/>
    </source>
</evidence>
<comment type="function">
    <text evidence="2 19">Cell wall formation.</text>
</comment>
<keyword evidence="14 19" id="KW-0560">Oxidoreductase</keyword>
<dbReference type="InterPro" id="IPR016169">
    <property type="entry name" value="FAD-bd_PCMH_sub2"/>
</dbReference>
<evidence type="ECO:0000256" key="13">
    <source>
        <dbReference type="ARBA" id="ARBA00022984"/>
    </source>
</evidence>
<evidence type="ECO:0000313" key="21">
    <source>
        <dbReference type="EMBL" id="SDG54797.1"/>
    </source>
</evidence>
<sequence>MKLEKDISLKPYNTFGIDVKAHQFISVQNEEELLEILKRFYTSELFVLGGGSNMLLTQNIKKTVLHLDLKGIEVLDDQPEHVLIKACAGENWHDFVNFCLDHNFGGLENLSLIPGNVGTSPIQNIGAYGVELKDVMVYCETINRQTLSKEKFYTEDCQFGYRDSIFKSKFKNQYIITSVVFKLSKNNHQLHIDYGSIQAELSAKGITSPSIQEVSDAVIAIRQSKLPNPQEIGNSGSFFKNPVVPNSILKQIQIEFPEVPNFKIDENTVKIPAGWLIEKAGLKGFRKGDAGVHSKQALVLVNYGTASGKDIEKVAKRVQKEVKNKFGIALETEVNVF</sequence>
<proteinExistence type="inferred from homology"/>
<dbReference type="InterPro" id="IPR036318">
    <property type="entry name" value="FAD-bd_PCMH-like_sf"/>
</dbReference>
<comment type="cofactor">
    <cofactor evidence="1 19">
        <name>FAD</name>
        <dbReference type="ChEBI" id="CHEBI:57692"/>
    </cofactor>
</comment>
<keyword evidence="8 19" id="KW-0132">Cell division</keyword>
<dbReference type="HAMAP" id="MF_00037">
    <property type="entry name" value="MurB"/>
    <property type="match status" value="1"/>
</dbReference>
<dbReference type="RefSeq" id="WP_093365650.1">
    <property type="nucleotide sequence ID" value="NZ_FNCW01000003.1"/>
</dbReference>
<keyword evidence="22" id="KW-1185">Reference proteome</keyword>
<evidence type="ECO:0000256" key="8">
    <source>
        <dbReference type="ARBA" id="ARBA00022618"/>
    </source>
</evidence>
<dbReference type="SUPFAM" id="SSF56176">
    <property type="entry name" value="FAD-binding/transporter-associated domain-like"/>
    <property type="match status" value="1"/>
</dbReference>
<dbReference type="PANTHER" id="PTHR21071">
    <property type="entry name" value="UDP-N-ACETYLENOLPYRUVOYLGLUCOSAMINE REDUCTASE"/>
    <property type="match status" value="1"/>
</dbReference>
<dbReference type="GO" id="GO:0071949">
    <property type="term" value="F:FAD binding"/>
    <property type="evidence" value="ECO:0007669"/>
    <property type="project" value="InterPro"/>
</dbReference>
<dbReference type="NCBIfam" id="NF000755">
    <property type="entry name" value="PRK00046.1"/>
    <property type="match status" value="1"/>
</dbReference>
<keyword evidence="11 19" id="KW-0521">NADP</keyword>
<dbReference type="InterPro" id="IPR006094">
    <property type="entry name" value="Oxid_FAD_bind_N"/>
</dbReference>
<dbReference type="PANTHER" id="PTHR21071:SF4">
    <property type="entry name" value="UDP-N-ACETYLENOLPYRUVOYLGLUCOSAMINE REDUCTASE"/>
    <property type="match status" value="1"/>
</dbReference>
<reference evidence="21 22" key="1">
    <citation type="submission" date="2016-10" db="EMBL/GenBank/DDBJ databases">
        <authorList>
            <person name="de Groot N.N."/>
        </authorList>
    </citation>
    <scope>NUCLEOTIDE SEQUENCE [LARGE SCALE GENOMIC DNA]</scope>
    <source>
        <strain evidence="21 22">DSM 19803</strain>
    </source>
</reference>
<dbReference type="InterPro" id="IPR011601">
    <property type="entry name" value="MurB_C"/>
</dbReference>
<dbReference type="NCBIfam" id="TIGR00179">
    <property type="entry name" value="murB"/>
    <property type="match status" value="1"/>
</dbReference>
<name>A0A1G7V505_9FLAO</name>
<evidence type="ECO:0000256" key="18">
    <source>
        <dbReference type="ARBA" id="ARBA00048914"/>
    </source>
</evidence>